<accession>A0A218UE75</accession>
<keyword evidence="12" id="KW-1185">Reference proteome</keyword>
<dbReference type="Pfam" id="PF08763">
    <property type="entry name" value="Ca_chan_IQ"/>
    <property type="match status" value="1"/>
</dbReference>
<evidence type="ECO:0000256" key="4">
    <source>
        <dbReference type="ARBA" id="ARBA00022882"/>
    </source>
</evidence>
<keyword evidence="7" id="KW-0325">Glycoprotein</keyword>
<evidence type="ECO:0000256" key="5">
    <source>
        <dbReference type="ARBA" id="ARBA00023065"/>
    </source>
</evidence>
<feature type="domain" description="Voltage-dependent calcium channel alpha-1 subunit IQ" evidence="10">
    <location>
        <begin position="128"/>
        <end position="162"/>
    </location>
</feature>
<organism evidence="11 12">
    <name type="scientific">Lonchura striata</name>
    <name type="common">white-rumped munia</name>
    <dbReference type="NCBI Taxonomy" id="40157"/>
    <lineage>
        <taxon>Eukaryota</taxon>
        <taxon>Metazoa</taxon>
        <taxon>Chordata</taxon>
        <taxon>Craniata</taxon>
        <taxon>Vertebrata</taxon>
        <taxon>Euteleostomi</taxon>
        <taxon>Archelosauria</taxon>
        <taxon>Archosauria</taxon>
        <taxon>Dinosauria</taxon>
        <taxon>Saurischia</taxon>
        <taxon>Theropoda</taxon>
        <taxon>Coelurosauria</taxon>
        <taxon>Aves</taxon>
        <taxon>Neognathae</taxon>
        <taxon>Neoaves</taxon>
        <taxon>Telluraves</taxon>
        <taxon>Australaves</taxon>
        <taxon>Passeriformes</taxon>
        <taxon>Passeroidea</taxon>
        <taxon>Estrildidae</taxon>
        <taxon>Estrildinae</taxon>
        <taxon>Lonchura</taxon>
    </lineage>
</organism>
<evidence type="ECO:0000256" key="8">
    <source>
        <dbReference type="ARBA" id="ARBA00023303"/>
    </source>
</evidence>
<dbReference type="GO" id="GO:0043025">
    <property type="term" value="C:neuronal cell body"/>
    <property type="evidence" value="ECO:0007669"/>
    <property type="project" value="TreeGrafter"/>
</dbReference>
<evidence type="ECO:0000256" key="9">
    <source>
        <dbReference type="SAM" id="MobiDB-lite"/>
    </source>
</evidence>
<proteinExistence type="predicted"/>
<feature type="compositionally biased region" description="Basic residues" evidence="9">
    <location>
        <begin position="325"/>
        <end position="339"/>
    </location>
</feature>
<feature type="compositionally biased region" description="Polar residues" evidence="9">
    <location>
        <begin position="406"/>
        <end position="416"/>
    </location>
</feature>
<feature type="compositionally biased region" description="Polar residues" evidence="9">
    <location>
        <begin position="427"/>
        <end position="443"/>
    </location>
</feature>
<dbReference type="AlphaFoldDB" id="A0A218UE75"/>
<dbReference type="SMART" id="SM01062">
    <property type="entry name" value="Ca_chan_IQ"/>
    <property type="match status" value="1"/>
</dbReference>
<evidence type="ECO:0000313" key="11">
    <source>
        <dbReference type="EMBL" id="OWK51898.1"/>
    </source>
</evidence>
<keyword evidence="8" id="KW-0407">Ion channel</keyword>
<dbReference type="Pfam" id="PF16905">
    <property type="entry name" value="GPHH"/>
    <property type="match status" value="1"/>
</dbReference>
<feature type="region of interest" description="Disordered" evidence="9">
    <location>
        <begin position="320"/>
        <end position="488"/>
    </location>
</feature>
<feature type="compositionally biased region" description="Basic and acidic residues" evidence="9">
    <location>
        <begin position="340"/>
        <end position="351"/>
    </location>
</feature>
<protein>
    <submittedName>
        <fullName evidence="11">Voltage-dependent N-type calcium channel subunit alpha-1B</fullName>
    </submittedName>
</protein>
<keyword evidence="1" id="KW-0813">Transport</keyword>
<gene>
    <name evidence="11" type="primary">CACNA1B_0</name>
    <name evidence="11" type="ORF">RLOC_00009493</name>
</gene>
<comment type="caution">
    <text evidence="11">The sequence shown here is derived from an EMBL/GenBank/DDBJ whole genome shotgun (WGS) entry which is preliminary data.</text>
</comment>
<dbReference type="PANTHER" id="PTHR45628:SF6">
    <property type="entry name" value="VOLTAGE-DEPENDENT N-TYPE CALCIUM CHANNEL SUBUNIT ALPHA-1B"/>
    <property type="match status" value="1"/>
</dbReference>
<evidence type="ECO:0000256" key="6">
    <source>
        <dbReference type="ARBA" id="ARBA00023157"/>
    </source>
</evidence>
<dbReference type="Proteomes" id="UP000197619">
    <property type="component" value="Unassembled WGS sequence"/>
</dbReference>
<dbReference type="InterPro" id="IPR031649">
    <property type="entry name" value="GPHH_dom"/>
</dbReference>
<feature type="compositionally biased region" description="Polar residues" evidence="9">
    <location>
        <begin position="464"/>
        <end position="483"/>
    </location>
</feature>
<dbReference type="GO" id="GO:0098703">
    <property type="term" value="P:calcium ion import across plasma membrane"/>
    <property type="evidence" value="ECO:0007669"/>
    <property type="project" value="TreeGrafter"/>
</dbReference>
<dbReference type="EMBL" id="MUZQ01000386">
    <property type="protein sequence ID" value="OWK51898.1"/>
    <property type="molecule type" value="Genomic_DNA"/>
</dbReference>
<dbReference type="GO" id="GO:0005891">
    <property type="term" value="C:voltage-gated calcium channel complex"/>
    <property type="evidence" value="ECO:0007669"/>
    <property type="project" value="TreeGrafter"/>
</dbReference>
<evidence type="ECO:0000259" key="10">
    <source>
        <dbReference type="SMART" id="SM01062"/>
    </source>
</evidence>
<keyword evidence="5" id="KW-0406">Ion transport</keyword>
<dbReference type="GO" id="GO:0045202">
    <property type="term" value="C:synapse"/>
    <property type="evidence" value="ECO:0007669"/>
    <property type="project" value="GOC"/>
</dbReference>
<evidence type="ECO:0000256" key="2">
    <source>
        <dbReference type="ARBA" id="ARBA00022553"/>
    </source>
</evidence>
<name>A0A218UE75_9PASE</name>
<dbReference type="GO" id="GO:0008331">
    <property type="term" value="F:high voltage-gated calcium channel activity"/>
    <property type="evidence" value="ECO:0007669"/>
    <property type="project" value="TreeGrafter"/>
</dbReference>
<dbReference type="Gene3D" id="6.10.250.2180">
    <property type="match status" value="1"/>
</dbReference>
<keyword evidence="6" id="KW-1015">Disulfide bond</keyword>
<keyword evidence="3" id="KW-0677">Repeat</keyword>
<reference evidence="11 12" key="1">
    <citation type="submission" date="2017-05" db="EMBL/GenBank/DDBJ databases">
        <title>Genome of assembly of the Bengalese finch, Lonchura striata domestica.</title>
        <authorList>
            <person name="Colquitt B.M."/>
            <person name="Brainard M.S."/>
        </authorList>
    </citation>
    <scope>NUCLEOTIDE SEQUENCE [LARGE SCALE GENOMIC DNA]</scope>
    <source>
        <strain evidence="11">White83orange57</strain>
    </source>
</reference>
<dbReference type="InterPro" id="IPR050599">
    <property type="entry name" value="VDCC_alpha-1_subunit"/>
</dbReference>
<keyword evidence="2" id="KW-0597">Phosphoprotein</keyword>
<dbReference type="GO" id="GO:0007268">
    <property type="term" value="P:chemical synaptic transmission"/>
    <property type="evidence" value="ECO:0007669"/>
    <property type="project" value="TreeGrafter"/>
</dbReference>
<dbReference type="InterPro" id="IPR014873">
    <property type="entry name" value="VDCC_a1su_IQ"/>
</dbReference>
<sequence length="599" mass="66181">MFPASIRWDFCVLVLLPHPCGPSGRISYTDMYEMLRHMSPPLGLGKKCPARVAYKRLVRMNMPISPEDLTVHFTSTLMALIRTALEIKLASGGVKQHQCDAELRKEISLVWPNLSQKTLDLLVPPHKPDEMTVGKVYAALMIFDFYKQNKNSREQVQPPGGLCQPGPVSLFHPLKATLEQTQPAAFSNAKAFLRQKSSASLNNGGALPPPEGGIKESSSWGTQRTQDVFYETRSPAFERGHSEEIPIERVVEMKEISPTVANGEPQPGLESQGRAASMPRLAAETQPIPDTSPMKRSVSTLAPQRPHAMHLYEYSLERMPPEQGHHHHHHRCHRRKEKKQKSVDRAAHHLADGQAVAQSGESSSKDKKQERGRSQERKQHSSSSSEKQRFYSCDRYGSRDRAQPKSADQSRPTSPNGGPEHGPHRQGSGSVNGSPLLSTSGASTPCRGRRQLPQTPLTPRPSITYKTANSSPVHFTTFQTPTFSPGRLSRGLSEHNALLRGEQQPPPPAVARIGSDPYLGHRAAASPQRAAPEDTLTFEEAVATNSGRSSRTSYVSSLTSQSHQIRRVPNGYHYTLGLNTGPGARGRSYYHEADEDDWC</sequence>
<evidence type="ECO:0000256" key="1">
    <source>
        <dbReference type="ARBA" id="ARBA00022448"/>
    </source>
</evidence>
<keyword evidence="4" id="KW-0851">Voltage-gated channel</keyword>
<feature type="region of interest" description="Disordered" evidence="9">
    <location>
        <begin position="259"/>
        <end position="302"/>
    </location>
</feature>
<evidence type="ECO:0000256" key="3">
    <source>
        <dbReference type="ARBA" id="ARBA00022737"/>
    </source>
</evidence>
<evidence type="ECO:0000256" key="7">
    <source>
        <dbReference type="ARBA" id="ARBA00023180"/>
    </source>
</evidence>
<dbReference type="PANTHER" id="PTHR45628">
    <property type="entry name" value="VOLTAGE-DEPENDENT CALCIUM CHANNEL TYPE A SUBUNIT ALPHA-1"/>
    <property type="match status" value="1"/>
</dbReference>
<evidence type="ECO:0000313" key="12">
    <source>
        <dbReference type="Proteomes" id="UP000197619"/>
    </source>
</evidence>
<feature type="compositionally biased region" description="Basic and acidic residues" evidence="9">
    <location>
        <begin position="363"/>
        <end position="379"/>
    </location>
</feature>
<feature type="region of interest" description="Disordered" evidence="9">
    <location>
        <begin position="201"/>
        <end position="221"/>
    </location>
</feature>